<organism evidence="9 10">
    <name type="scientific">Pseudothermotoga lettingae (strain ATCC BAA-301 / DSM 14385 / NBRC 107922 / TMO)</name>
    <name type="common">Thermotoga lettingae</name>
    <dbReference type="NCBI Taxonomy" id="416591"/>
    <lineage>
        <taxon>Bacteria</taxon>
        <taxon>Thermotogati</taxon>
        <taxon>Thermotogota</taxon>
        <taxon>Thermotogae</taxon>
        <taxon>Thermotogales</taxon>
        <taxon>Thermotogaceae</taxon>
        <taxon>Pseudothermotoga</taxon>
    </lineage>
</organism>
<dbReference type="STRING" id="416591.Tlet_1605"/>
<reference evidence="9 10" key="2">
    <citation type="journal article" date="2009" name="Proc. Natl. Acad. Sci. U.S.A.">
        <title>On the chimeric nature, thermophilic origin, and phylogenetic placement of the Thermotogales.</title>
        <authorList>
            <person name="Zhaxybayeva O."/>
            <person name="Swithers K.S."/>
            <person name="Lapierre P."/>
            <person name="Fournier G.P."/>
            <person name="Bickhart D.M."/>
            <person name="DeBoy R.T."/>
            <person name="Nelson K.E."/>
            <person name="Nesbo C.L."/>
            <person name="Doolittle W.F."/>
            <person name="Gogarten J.P."/>
            <person name="Noll K.M."/>
        </authorList>
    </citation>
    <scope>NUCLEOTIDE SEQUENCE [LARGE SCALE GENOMIC DNA]</scope>
    <source>
        <strain evidence="10">ATCC BAA-301 / DSM 14385 / NBRC 107922 / TMO</strain>
    </source>
</reference>
<gene>
    <name evidence="9" type="ordered locus">Tlet_1605</name>
</gene>
<dbReference type="GO" id="GO:0019430">
    <property type="term" value="P:removal of superoxide radicals"/>
    <property type="evidence" value="ECO:0007669"/>
    <property type="project" value="UniProtKB-UniRule"/>
</dbReference>
<dbReference type="GO" id="GO:0004791">
    <property type="term" value="F:thioredoxin-disulfide reductase (NADPH) activity"/>
    <property type="evidence" value="ECO:0007669"/>
    <property type="project" value="UniProtKB-UniRule"/>
</dbReference>
<evidence type="ECO:0000256" key="1">
    <source>
        <dbReference type="ARBA" id="ARBA00022630"/>
    </source>
</evidence>
<dbReference type="GO" id="GO:0005737">
    <property type="term" value="C:cytoplasm"/>
    <property type="evidence" value="ECO:0007669"/>
    <property type="project" value="InterPro"/>
</dbReference>
<dbReference type="NCBIfam" id="TIGR01292">
    <property type="entry name" value="TRX_reduct"/>
    <property type="match status" value="1"/>
</dbReference>
<dbReference type="EC" id="1.8.1.9" evidence="6"/>
<keyword evidence="3 6" id="KW-0560">Oxidoreductase</keyword>
<feature type="domain" description="FAD/NAD(P)-binding" evidence="8">
    <location>
        <begin position="15"/>
        <end position="301"/>
    </location>
</feature>
<dbReference type="Pfam" id="PF07992">
    <property type="entry name" value="Pyr_redox_2"/>
    <property type="match status" value="1"/>
</dbReference>
<comment type="similarity">
    <text evidence="6">Belongs to the class-II pyridine nucleotide-disulfide oxidoreductase family.</text>
</comment>
<reference evidence="9 10" key="1">
    <citation type="submission" date="2007-08" db="EMBL/GenBank/DDBJ databases">
        <title>Complete sequence of Thermotoga lettingae TMO.</title>
        <authorList>
            <consortium name="US DOE Joint Genome Institute"/>
            <person name="Copeland A."/>
            <person name="Lucas S."/>
            <person name="Lapidus A."/>
            <person name="Barry K."/>
            <person name="Glavina del Rio T."/>
            <person name="Dalin E."/>
            <person name="Tice H."/>
            <person name="Pitluck S."/>
            <person name="Foster B."/>
            <person name="Bruce D."/>
            <person name="Schmutz J."/>
            <person name="Larimer F."/>
            <person name="Land M."/>
            <person name="Hauser L."/>
            <person name="Kyrpides N."/>
            <person name="Mikhailova N."/>
            <person name="Nelson K."/>
            <person name="Gogarten J.P."/>
            <person name="Noll K."/>
            <person name="Richardson P."/>
        </authorList>
    </citation>
    <scope>NUCLEOTIDE SEQUENCE [LARGE SCALE GENOMIC DNA]</scope>
    <source>
        <strain evidence="10">ATCC BAA-301 / DSM 14385 / NBRC 107922 / TMO</strain>
    </source>
</reference>
<dbReference type="SUPFAM" id="SSF51905">
    <property type="entry name" value="FAD/NAD(P)-binding domain"/>
    <property type="match status" value="1"/>
</dbReference>
<keyword evidence="5 6" id="KW-0676">Redox-active center</keyword>
<evidence type="ECO:0000256" key="7">
    <source>
        <dbReference type="RuleBase" id="RU003881"/>
    </source>
</evidence>
<evidence type="ECO:0000259" key="8">
    <source>
        <dbReference type="Pfam" id="PF07992"/>
    </source>
</evidence>
<dbReference type="Proteomes" id="UP000002016">
    <property type="component" value="Chromosome"/>
</dbReference>
<keyword evidence="1 6" id="KW-0285">Flavoprotein</keyword>
<comment type="subunit">
    <text evidence="6">Homodimer.</text>
</comment>
<evidence type="ECO:0000256" key="6">
    <source>
        <dbReference type="RuleBase" id="RU003880"/>
    </source>
</evidence>
<dbReference type="InterPro" id="IPR023753">
    <property type="entry name" value="FAD/NAD-binding_dom"/>
</dbReference>
<dbReference type="HOGENOM" id="CLU_031864_5_1_0"/>
<evidence type="ECO:0000313" key="10">
    <source>
        <dbReference type="Proteomes" id="UP000002016"/>
    </source>
</evidence>
<dbReference type="PANTHER" id="PTHR48105">
    <property type="entry name" value="THIOREDOXIN REDUCTASE 1-RELATED-RELATED"/>
    <property type="match status" value="1"/>
</dbReference>
<keyword evidence="7" id="KW-0521">NADP</keyword>
<proteinExistence type="inferred from homology"/>
<evidence type="ECO:0000256" key="3">
    <source>
        <dbReference type="ARBA" id="ARBA00023002"/>
    </source>
</evidence>
<evidence type="ECO:0000313" key="9">
    <source>
        <dbReference type="EMBL" id="ABV34159.1"/>
    </source>
</evidence>
<comment type="catalytic activity">
    <reaction evidence="6">
        <text>[thioredoxin]-dithiol + NADP(+) = [thioredoxin]-disulfide + NADPH + H(+)</text>
        <dbReference type="Rhea" id="RHEA:20345"/>
        <dbReference type="Rhea" id="RHEA-COMP:10698"/>
        <dbReference type="Rhea" id="RHEA-COMP:10700"/>
        <dbReference type="ChEBI" id="CHEBI:15378"/>
        <dbReference type="ChEBI" id="CHEBI:29950"/>
        <dbReference type="ChEBI" id="CHEBI:50058"/>
        <dbReference type="ChEBI" id="CHEBI:57783"/>
        <dbReference type="ChEBI" id="CHEBI:58349"/>
        <dbReference type="EC" id="1.8.1.9"/>
    </reaction>
</comment>
<dbReference type="Gene3D" id="3.50.50.60">
    <property type="entry name" value="FAD/NAD(P)-binding domain"/>
    <property type="match status" value="2"/>
</dbReference>
<dbReference type="InterPro" id="IPR008255">
    <property type="entry name" value="Pyr_nucl-diS_OxRdtase_2_AS"/>
</dbReference>
<dbReference type="KEGG" id="tle:Tlet_1605"/>
<dbReference type="PRINTS" id="PR00368">
    <property type="entry name" value="FADPNR"/>
</dbReference>
<dbReference type="EMBL" id="CP000812">
    <property type="protein sequence ID" value="ABV34159.1"/>
    <property type="molecule type" value="Genomic_DNA"/>
</dbReference>
<keyword evidence="2 6" id="KW-0274">FAD</keyword>
<dbReference type="OrthoDB" id="9806179at2"/>
<comment type="cofactor">
    <cofactor evidence="7">
        <name>FAD</name>
        <dbReference type="ChEBI" id="CHEBI:57692"/>
    </cofactor>
    <text evidence="7">Binds 1 FAD per subunit.</text>
</comment>
<keyword evidence="10" id="KW-1185">Reference proteome</keyword>
<dbReference type="eggNOG" id="COG0492">
    <property type="taxonomic scope" value="Bacteria"/>
</dbReference>
<dbReference type="InterPro" id="IPR050097">
    <property type="entry name" value="Ferredoxin-NADP_redctase_2"/>
</dbReference>
<protein>
    <recommendedName>
        <fullName evidence="6">Thioredoxin reductase</fullName>
        <ecNumber evidence="6">1.8.1.9</ecNumber>
    </recommendedName>
</protein>
<evidence type="ECO:0000256" key="4">
    <source>
        <dbReference type="ARBA" id="ARBA00023157"/>
    </source>
</evidence>
<keyword evidence="4" id="KW-1015">Disulfide bond</keyword>
<dbReference type="InterPro" id="IPR036188">
    <property type="entry name" value="FAD/NAD-bd_sf"/>
</dbReference>
<dbReference type="RefSeq" id="WP_012003635.1">
    <property type="nucleotide sequence ID" value="NC_009828.1"/>
</dbReference>
<dbReference type="AlphaFoldDB" id="A8F7M5"/>
<evidence type="ECO:0000256" key="5">
    <source>
        <dbReference type="ARBA" id="ARBA00023284"/>
    </source>
</evidence>
<sequence>MFFEVGSTKSIKDYYDIVTIGGGPAALSAAVYAKRAGLSVLVVEKVLEGGQLNLTTYIDNYLGFPNIEGQELARKMKEHAESLQTEFLNNHVIELNVENSEMIIKTEERIVKSRVVMIATGADPKKLEVPGEREFLAKGISYCATCDGYFFKDKDVAVIGGGDTALNDALYLSKIAKSVTVIHRRDKLRAVKILQDKAFSNGKIKFAFDNVVERFHGDKKLERIVLRNVKTGQISELKVDGVFIAIGLKPNSELVKDIVKIDEQGYIFTDEWMQTNIPRLYAIGDVRKKNVRQIITAVSDGAIAAIHAAENYF</sequence>
<dbReference type="PRINTS" id="PR00469">
    <property type="entry name" value="PNDRDTASEII"/>
</dbReference>
<dbReference type="InterPro" id="IPR005982">
    <property type="entry name" value="Thioredox_Rdtase"/>
</dbReference>
<accession>A8F7M5</accession>
<dbReference type="PROSITE" id="PS00573">
    <property type="entry name" value="PYRIDINE_REDOX_2"/>
    <property type="match status" value="1"/>
</dbReference>
<evidence type="ECO:0000256" key="2">
    <source>
        <dbReference type="ARBA" id="ARBA00022827"/>
    </source>
</evidence>
<name>A8F7M5_PSELT</name>